<keyword evidence="1" id="KW-0812">Transmembrane</keyword>
<dbReference type="OrthoDB" id="1901675at2759"/>
<dbReference type="Proteomes" id="UP000005408">
    <property type="component" value="Unassembled WGS sequence"/>
</dbReference>
<feature type="transmembrane region" description="Helical" evidence="1">
    <location>
        <begin position="115"/>
        <end position="138"/>
    </location>
</feature>
<dbReference type="AlphaFoldDB" id="A0A8W8MXN7"/>
<dbReference type="SUPFAM" id="SSF52540">
    <property type="entry name" value="P-loop containing nucleoside triphosphate hydrolases"/>
    <property type="match status" value="1"/>
</dbReference>
<evidence type="ECO:0000313" key="2">
    <source>
        <dbReference type="EnsemblMetazoa" id="G3794.2:cds"/>
    </source>
</evidence>
<sequence length="555" mass="64024">MFKVRKTPCALNKTVYDEDKESFNCQKSVSKVYHCIQDDGKRLGEICIQYVWVQPNYCPEYNTEANALNVVPCNVSTGSCPKKQFQSNEVYKYPACLNSSIAGDVNVSKENITPLSWIFVVAGASVLISLLLVSCVLYKIWLKKRNQKEDEESLRPLLLLNGLKEPFYKSAAFHEGVNFIKNRGKLLCLVGQWGSGKTSTAKQVYNSFINTHPVIIQHSSTFDVGYQPVIFDGALLKEITNVEKDQLREKIKTLFENMLRSEPRPFIIITLDEDMKHLYGFIKSLIPCEDDVRFINLTKKLTKGDRIQILDSQFKVFSPNKNFSKVEQLALKGTGHSLGYPETCALFSRCSAFQKIGPVVFCNRPLRYLKRQLEDMHYSEDSKKFLMLVYMSLNQMEIDFDTTNDMLNEILKSCQCGINKNDNSKTKQMKSLGTKLRNIGDELNDSIFKSTLEEKDRHREYMTSLLSNEFVVKDADTSNYRLQHAVIKRMALIVFGTYHFDKLLEFSKQEDLKGWVKEKKINCIPCKRLRDMKPVLEVKQDQWMQFQEKLRKASI</sequence>
<keyword evidence="3" id="KW-1185">Reference proteome</keyword>
<evidence type="ECO:0000256" key="1">
    <source>
        <dbReference type="SAM" id="Phobius"/>
    </source>
</evidence>
<organism evidence="2 3">
    <name type="scientific">Magallana gigas</name>
    <name type="common">Pacific oyster</name>
    <name type="synonym">Crassostrea gigas</name>
    <dbReference type="NCBI Taxonomy" id="29159"/>
    <lineage>
        <taxon>Eukaryota</taxon>
        <taxon>Metazoa</taxon>
        <taxon>Spiralia</taxon>
        <taxon>Lophotrochozoa</taxon>
        <taxon>Mollusca</taxon>
        <taxon>Bivalvia</taxon>
        <taxon>Autobranchia</taxon>
        <taxon>Pteriomorphia</taxon>
        <taxon>Ostreida</taxon>
        <taxon>Ostreoidea</taxon>
        <taxon>Ostreidae</taxon>
        <taxon>Magallana</taxon>
    </lineage>
</organism>
<reference evidence="2" key="1">
    <citation type="submission" date="2022-08" db="UniProtKB">
        <authorList>
            <consortium name="EnsemblMetazoa"/>
        </authorList>
    </citation>
    <scope>IDENTIFICATION</scope>
    <source>
        <strain evidence="2">05x7-T-G4-1.051#20</strain>
    </source>
</reference>
<dbReference type="Gene3D" id="3.40.50.300">
    <property type="entry name" value="P-loop containing nucleotide triphosphate hydrolases"/>
    <property type="match status" value="1"/>
</dbReference>
<accession>A0A8W8MXN7</accession>
<proteinExistence type="predicted"/>
<evidence type="ECO:0000313" key="3">
    <source>
        <dbReference type="Proteomes" id="UP000005408"/>
    </source>
</evidence>
<keyword evidence="1" id="KW-1133">Transmembrane helix</keyword>
<dbReference type="EnsemblMetazoa" id="G3794.2">
    <property type="protein sequence ID" value="G3794.2:cds"/>
    <property type="gene ID" value="G3794"/>
</dbReference>
<keyword evidence="1" id="KW-0472">Membrane</keyword>
<dbReference type="InterPro" id="IPR027417">
    <property type="entry name" value="P-loop_NTPase"/>
</dbReference>
<name>A0A8W8MXN7_MAGGI</name>
<protein>
    <submittedName>
        <fullName evidence="2">Uncharacterized protein</fullName>
    </submittedName>
</protein>